<evidence type="ECO:0000256" key="1">
    <source>
        <dbReference type="ARBA" id="ARBA00001971"/>
    </source>
</evidence>
<dbReference type="GO" id="GO:0016705">
    <property type="term" value="F:oxidoreductase activity, acting on paired donors, with incorporation or reduction of molecular oxygen"/>
    <property type="evidence" value="ECO:0007669"/>
    <property type="project" value="InterPro"/>
</dbReference>
<dbReference type="InParanoid" id="A0A6J2X3Q4"/>
<keyword evidence="6 8" id="KW-0408">Iron</keyword>
<accession>A0A6J2X3Q4</accession>
<evidence type="ECO:0000256" key="5">
    <source>
        <dbReference type="ARBA" id="ARBA00023002"/>
    </source>
</evidence>
<evidence type="ECO:0000256" key="6">
    <source>
        <dbReference type="ARBA" id="ARBA00023004"/>
    </source>
</evidence>
<evidence type="ECO:0000313" key="10">
    <source>
        <dbReference type="RefSeq" id="XP_030745569.1"/>
    </source>
</evidence>
<protein>
    <submittedName>
        <fullName evidence="10">Cytochrome P450 CYP12A2-like isoform X1</fullName>
    </submittedName>
</protein>
<gene>
    <name evidence="10" type="primary">LOC115874538</name>
</gene>
<keyword evidence="7" id="KW-0503">Monooxygenase</keyword>
<dbReference type="GO" id="GO:0020037">
    <property type="term" value="F:heme binding"/>
    <property type="evidence" value="ECO:0007669"/>
    <property type="project" value="InterPro"/>
</dbReference>
<evidence type="ECO:0000256" key="7">
    <source>
        <dbReference type="ARBA" id="ARBA00023033"/>
    </source>
</evidence>
<dbReference type="Gene3D" id="1.10.630.10">
    <property type="entry name" value="Cytochrome P450"/>
    <property type="match status" value="1"/>
</dbReference>
<proteinExistence type="inferred from homology"/>
<dbReference type="Pfam" id="PF00067">
    <property type="entry name" value="p450"/>
    <property type="match status" value="1"/>
</dbReference>
<feature type="binding site" description="axial binding residue" evidence="8">
    <location>
        <position position="530"/>
    </location>
    <ligand>
        <name>heme</name>
        <dbReference type="ChEBI" id="CHEBI:30413"/>
    </ligand>
    <ligandPart>
        <name>Fe</name>
        <dbReference type="ChEBI" id="CHEBI:18248"/>
    </ligandPart>
</feature>
<dbReference type="GO" id="GO:0005506">
    <property type="term" value="F:iron ion binding"/>
    <property type="evidence" value="ECO:0007669"/>
    <property type="project" value="InterPro"/>
</dbReference>
<dbReference type="Proteomes" id="UP000504635">
    <property type="component" value="Unplaced"/>
</dbReference>
<dbReference type="GeneID" id="115874538"/>
<dbReference type="CDD" id="cd11054">
    <property type="entry name" value="CYP24A1-like"/>
    <property type="match status" value="1"/>
</dbReference>
<dbReference type="GO" id="GO:0004497">
    <property type="term" value="F:monooxygenase activity"/>
    <property type="evidence" value="ECO:0007669"/>
    <property type="project" value="UniProtKB-KW"/>
</dbReference>
<sequence>MRQFSINGARSVIKILQINRVNYATEAKAAEAPPTAAVVDDIPPTPVIIDVKKAVETKPIPKIKLAAVDAISIPKNISSFDAVPGPNTLRIISKMWTYVPSLSTEFTAGALFQVMNLGKFFEEYGLLGNLLSWGGNTRFFQKFFNVYGPVVRLHGPFGGDVVLLSRPEHASLVFKNEGKQPVRACLDSVEKYRLEHRRLRQAGPFLMSGSAWEKIHESLEQPLKSSVDKYFKTIDNICDQFVERTLAIRNLQDEMPKTFKDEILKWCLECMCAVTLNRKFGFLDPTGLSPTSDPGRILDSVNCATDAIRKCEFGFHIWKFIDTPSWRSLVKNCDSIDSILSKYVERAQSALREKKDLKPHINDFSMIDRLLLNEDILIEDAMTVLLDMFIIGANATAHSVAFLLYHLSKSPKCQKKVQEEIARLPQRELSAADLKKMTYLQACIKESLRLAPPIPILNRILAENTVIHKYFIPKGTYVLIAAHLASLREEYFEDAHKFRPERWLSQEVGVLAKELQEFATMPFGHGPRSCQARELAETEVALLTVKLLKKFNVEYNYGEVSSSNLMLASPTKPLNFTFFDRQ</sequence>
<dbReference type="AlphaFoldDB" id="A0A6J2X3Q4"/>
<dbReference type="InterPro" id="IPR036396">
    <property type="entry name" value="Cyt_P450_sf"/>
</dbReference>
<dbReference type="PRINTS" id="PR00463">
    <property type="entry name" value="EP450I"/>
</dbReference>
<evidence type="ECO:0000256" key="4">
    <source>
        <dbReference type="ARBA" id="ARBA00022723"/>
    </source>
</evidence>
<dbReference type="KEGG" id="soy:115874538"/>
<dbReference type="PANTHER" id="PTHR24279">
    <property type="entry name" value="CYTOCHROME P450"/>
    <property type="match status" value="1"/>
</dbReference>
<organism evidence="9 10">
    <name type="scientific">Sitophilus oryzae</name>
    <name type="common">Rice weevil</name>
    <name type="synonym">Curculio oryzae</name>
    <dbReference type="NCBI Taxonomy" id="7048"/>
    <lineage>
        <taxon>Eukaryota</taxon>
        <taxon>Metazoa</taxon>
        <taxon>Ecdysozoa</taxon>
        <taxon>Arthropoda</taxon>
        <taxon>Hexapoda</taxon>
        <taxon>Insecta</taxon>
        <taxon>Pterygota</taxon>
        <taxon>Neoptera</taxon>
        <taxon>Endopterygota</taxon>
        <taxon>Coleoptera</taxon>
        <taxon>Polyphaga</taxon>
        <taxon>Cucujiformia</taxon>
        <taxon>Curculionidae</taxon>
        <taxon>Dryophthorinae</taxon>
        <taxon>Sitophilus</taxon>
    </lineage>
</organism>
<dbReference type="SUPFAM" id="SSF48264">
    <property type="entry name" value="Cytochrome P450"/>
    <property type="match status" value="1"/>
</dbReference>
<keyword evidence="4 8" id="KW-0479">Metal-binding</keyword>
<keyword evidence="3 8" id="KW-0349">Heme</keyword>
<evidence type="ECO:0000256" key="2">
    <source>
        <dbReference type="ARBA" id="ARBA00010617"/>
    </source>
</evidence>
<name>A0A6J2X3Q4_SITOR</name>
<dbReference type="InterPro" id="IPR001128">
    <property type="entry name" value="Cyt_P450"/>
</dbReference>
<evidence type="ECO:0000313" key="9">
    <source>
        <dbReference type="Proteomes" id="UP000504635"/>
    </source>
</evidence>
<dbReference type="RefSeq" id="XP_030745569.1">
    <property type="nucleotide sequence ID" value="XM_030889709.1"/>
</dbReference>
<keyword evidence="9" id="KW-1185">Reference proteome</keyword>
<reference evidence="10" key="1">
    <citation type="submission" date="2025-08" db="UniProtKB">
        <authorList>
            <consortium name="RefSeq"/>
        </authorList>
    </citation>
    <scope>IDENTIFICATION</scope>
    <source>
        <tissue evidence="10">Gonads</tissue>
    </source>
</reference>
<dbReference type="OrthoDB" id="3945418at2759"/>
<comment type="similarity">
    <text evidence="2">Belongs to the cytochrome P450 family.</text>
</comment>
<evidence type="ECO:0000256" key="8">
    <source>
        <dbReference type="PIRSR" id="PIRSR602401-1"/>
    </source>
</evidence>
<keyword evidence="5" id="KW-0560">Oxidoreductase</keyword>
<dbReference type="PANTHER" id="PTHR24279:SF120">
    <property type="entry name" value="CYTOCHROME P450"/>
    <property type="match status" value="1"/>
</dbReference>
<evidence type="ECO:0000256" key="3">
    <source>
        <dbReference type="ARBA" id="ARBA00022617"/>
    </source>
</evidence>
<dbReference type="PRINTS" id="PR00385">
    <property type="entry name" value="P450"/>
</dbReference>
<comment type="cofactor">
    <cofactor evidence="1 8">
        <name>heme</name>
        <dbReference type="ChEBI" id="CHEBI:30413"/>
    </cofactor>
</comment>
<dbReference type="InterPro" id="IPR002401">
    <property type="entry name" value="Cyt_P450_E_grp-I"/>
</dbReference>
<dbReference type="InterPro" id="IPR050479">
    <property type="entry name" value="CYP11_CYP27_families"/>
</dbReference>